<protein>
    <submittedName>
        <fullName evidence="2">Uncharacterized protein</fullName>
    </submittedName>
</protein>
<reference evidence="2 3" key="1">
    <citation type="submission" date="2023-11" db="EMBL/GenBank/DDBJ databases">
        <title>Halocaridina rubra genome assembly.</title>
        <authorList>
            <person name="Smith C."/>
        </authorList>
    </citation>
    <scope>NUCLEOTIDE SEQUENCE [LARGE SCALE GENOMIC DNA]</scope>
    <source>
        <strain evidence="2">EP-1</strain>
        <tissue evidence="2">Whole</tissue>
    </source>
</reference>
<organism evidence="2 3">
    <name type="scientific">Halocaridina rubra</name>
    <name type="common">Hawaiian red shrimp</name>
    <dbReference type="NCBI Taxonomy" id="373956"/>
    <lineage>
        <taxon>Eukaryota</taxon>
        <taxon>Metazoa</taxon>
        <taxon>Ecdysozoa</taxon>
        <taxon>Arthropoda</taxon>
        <taxon>Crustacea</taxon>
        <taxon>Multicrustacea</taxon>
        <taxon>Malacostraca</taxon>
        <taxon>Eumalacostraca</taxon>
        <taxon>Eucarida</taxon>
        <taxon>Decapoda</taxon>
        <taxon>Pleocyemata</taxon>
        <taxon>Caridea</taxon>
        <taxon>Atyoidea</taxon>
        <taxon>Atyidae</taxon>
        <taxon>Halocaridina</taxon>
    </lineage>
</organism>
<feature type="compositionally biased region" description="Polar residues" evidence="1">
    <location>
        <begin position="13"/>
        <end position="28"/>
    </location>
</feature>
<evidence type="ECO:0000313" key="3">
    <source>
        <dbReference type="Proteomes" id="UP001381693"/>
    </source>
</evidence>
<sequence>MRPDSRSCFTPIALSNGNSPHTRPSQFTELAGASNPFGPHPICTIFLHSFLSLARTLPCSTDIPRAFSALFTPSIHLILGLPLNLTPITSALHTLFTNLSSNTASRENRYH</sequence>
<evidence type="ECO:0000256" key="1">
    <source>
        <dbReference type="SAM" id="MobiDB-lite"/>
    </source>
</evidence>
<gene>
    <name evidence="2" type="ORF">SK128_003840</name>
</gene>
<dbReference type="EMBL" id="JAXCGZ010003874">
    <property type="protein sequence ID" value="KAK7082845.1"/>
    <property type="molecule type" value="Genomic_DNA"/>
</dbReference>
<evidence type="ECO:0000313" key="2">
    <source>
        <dbReference type="EMBL" id="KAK7082845.1"/>
    </source>
</evidence>
<dbReference type="AlphaFoldDB" id="A0AAN8XE25"/>
<keyword evidence="3" id="KW-1185">Reference proteome</keyword>
<name>A0AAN8XE25_HALRR</name>
<feature type="region of interest" description="Disordered" evidence="1">
    <location>
        <begin position="1"/>
        <end position="32"/>
    </location>
</feature>
<accession>A0AAN8XE25</accession>
<proteinExistence type="predicted"/>
<dbReference type="Proteomes" id="UP001381693">
    <property type="component" value="Unassembled WGS sequence"/>
</dbReference>
<comment type="caution">
    <text evidence="2">The sequence shown here is derived from an EMBL/GenBank/DDBJ whole genome shotgun (WGS) entry which is preliminary data.</text>
</comment>